<reference evidence="1" key="1">
    <citation type="submission" date="2020-06" db="EMBL/GenBank/DDBJ databases">
        <title>Legume-microbial interactions unlock mineral nutrients during tropical forest succession.</title>
        <authorList>
            <person name="Epihov D.Z."/>
        </authorList>
    </citation>
    <scope>NUCLEOTIDE SEQUENCE [LARGE SCALE GENOMIC DNA]</scope>
    <source>
        <strain evidence="1">Pan2503</strain>
    </source>
</reference>
<keyword evidence="2" id="KW-1185">Reference proteome</keyword>
<dbReference type="Proteomes" id="UP000567293">
    <property type="component" value="Unassembled WGS sequence"/>
</dbReference>
<dbReference type="AlphaFoldDB" id="A0A7V8NNN9"/>
<proteinExistence type="predicted"/>
<protein>
    <submittedName>
        <fullName evidence="1">Uncharacterized protein</fullName>
    </submittedName>
</protein>
<gene>
    <name evidence="1" type="ORF">HRJ53_06795</name>
</gene>
<comment type="caution">
    <text evidence="1">The sequence shown here is derived from an EMBL/GenBank/DDBJ whole genome shotgun (WGS) entry which is preliminary data.</text>
</comment>
<sequence length="93" mass="10756">MVRGFLTAGIPDELCVSTEGAEEFLEIRASRRKPDWTPPRTVKYRDTFYRLEDSSMGSAPRPYRYRLRRLSAGVMSRTVLVYTPEQEPVVSKK</sequence>
<dbReference type="EMBL" id="JACDQQ010000664">
    <property type="protein sequence ID" value="MBA0084684.1"/>
    <property type="molecule type" value="Genomic_DNA"/>
</dbReference>
<evidence type="ECO:0000313" key="2">
    <source>
        <dbReference type="Proteomes" id="UP000567293"/>
    </source>
</evidence>
<name>A0A7V8NNN9_9BACT</name>
<accession>A0A7V8NNN9</accession>
<organism evidence="1 2">
    <name type="scientific">Candidatus Acidiferrum panamense</name>
    <dbReference type="NCBI Taxonomy" id="2741543"/>
    <lineage>
        <taxon>Bacteria</taxon>
        <taxon>Pseudomonadati</taxon>
        <taxon>Acidobacteriota</taxon>
        <taxon>Terriglobia</taxon>
        <taxon>Candidatus Acidiferrales</taxon>
        <taxon>Candidatus Acidiferrum</taxon>
    </lineage>
</organism>
<evidence type="ECO:0000313" key="1">
    <source>
        <dbReference type="EMBL" id="MBA0084684.1"/>
    </source>
</evidence>